<name>A0A518K8F5_9BACT</name>
<accession>A0A518K8F5</accession>
<sequence precursor="true">MKFSIVVLLCLTLVGCGSGGPFKSVPVSGVVTYEDGSPIPVGGMKVFFHSQTPPKEGMHPRPAMVGVGPDGKFENVTTYKYADGLVVGPHKVTLVAQEANGKASKLIAKECADVRTTPLIVEVTHAGQVLEIKAPKP</sequence>
<dbReference type="EMBL" id="CP036349">
    <property type="protein sequence ID" value="QDV74074.1"/>
    <property type="molecule type" value="Genomic_DNA"/>
</dbReference>
<reference evidence="2 3" key="1">
    <citation type="submission" date="2019-02" db="EMBL/GenBank/DDBJ databases">
        <title>Deep-cultivation of Planctomycetes and their phenomic and genomic characterization uncovers novel biology.</title>
        <authorList>
            <person name="Wiegand S."/>
            <person name="Jogler M."/>
            <person name="Boedeker C."/>
            <person name="Pinto D."/>
            <person name="Vollmers J."/>
            <person name="Rivas-Marin E."/>
            <person name="Kohn T."/>
            <person name="Peeters S.H."/>
            <person name="Heuer A."/>
            <person name="Rast P."/>
            <person name="Oberbeckmann S."/>
            <person name="Bunk B."/>
            <person name="Jeske O."/>
            <person name="Meyerdierks A."/>
            <person name="Storesund J.E."/>
            <person name="Kallscheuer N."/>
            <person name="Luecker S."/>
            <person name="Lage O.M."/>
            <person name="Pohl T."/>
            <person name="Merkel B.J."/>
            <person name="Hornburger P."/>
            <person name="Mueller R.-W."/>
            <person name="Bruemmer F."/>
            <person name="Labrenz M."/>
            <person name="Spormann A.M."/>
            <person name="Op den Camp H."/>
            <person name="Overmann J."/>
            <person name="Amann R."/>
            <person name="Jetten M.S.M."/>
            <person name="Mascher T."/>
            <person name="Medema M.H."/>
            <person name="Devos D.P."/>
            <person name="Kaster A.-K."/>
            <person name="Ovreas L."/>
            <person name="Rohde M."/>
            <person name="Galperin M.Y."/>
            <person name="Jogler C."/>
        </authorList>
    </citation>
    <scope>NUCLEOTIDE SEQUENCE [LARGE SCALE GENOMIC DNA]</scope>
    <source>
        <strain evidence="2 3">Spa11</strain>
    </source>
</reference>
<keyword evidence="3" id="KW-1185">Reference proteome</keyword>
<dbReference type="Proteomes" id="UP000316426">
    <property type="component" value="Chromosome"/>
</dbReference>
<dbReference type="AlphaFoldDB" id="A0A518K8F5"/>
<feature type="chain" id="PRO_5021801963" description="Carboxypeptidase regulatory-like domain-containing protein" evidence="1">
    <location>
        <begin position="20"/>
        <end position="137"/>
    </location>
</feature>
<organism evidence="2 3">
    <name type="scientific">Botrimarina mediterranea</name>
    <dbReference type="NCBI Taxonomy" id="2528022"/>
    <lineage>
        <taxon>Bacteria</taxon>
        <taxon>Pseudomonadati</taxon>
        <taxon>Planctomycetota</taxon>
        <taxon>Planctomycetia</taxon>
        <taxon>Pirellulales</taxon>
        <taxon>Lacipirellulaceae</taxon>
        <taxon>Botrimarina</taxon>
    </lineage>
</organism>
<evidence type="ECO:0000256" key="1">
    <source>
        <dbReference type="SAM" id="SignalP"/>
    </source>
</evidence>
<gene>
    <name evidence="2" type="ORF">Spa11_22730</name>
</gene>
<evidence type="ECO:0008006" key="4">
    <source>
        <dbReference type="Google" id="ProtNLM"/>
    </source>
</evidence>
<evidence type="ECO:0000313" key="2">
    <source>
        <dbReference type="EMBL" id="QDV74074.1"/>
    </source>
</evidence>
<evidence type="ECO:0000313" key="3">
    <source>
        <dbReference type="Proteomes" id="UP000316426"/>
    </source>
</evidence>
<protein>
    <recommendedName>
        <fullName evidence="4">Carboxypeptidase regulatory-like domain-containing protein</fullName>
    </recommendedName>
</protein>
<proteinExistence type="predicted"/>
<feature type="signal peptide" evidence="1">
    <location>
        <begin position="1"/>
        <end position="19"/>
    </location>
</feature>
<dbReference type="RefSeq" id="WP_145112159.1">
    <property type="nucleotide sequence ID" value="NZ_CP036349.1"/>
</dbReference>
<keyword evidence="1" id="KW-0732">Signal</keyword>
<dbReference type="PROSITE" id="PS51257">
    <property type="entry name" value="PROKAR_LIPOPROTEIN"/>
    <property type="match status" value="1"/>
</dbReference>
<dbReference type="KEGG" id="bmei:Spa11_22730"/>